<evidence type="ECO:0000313" key="2">
    <source>
        <dbReference type="EMBL" id="KAJ1081394.1"/>
    </source>
</evidence>
<sequence>MEYSRRKRSNKMASRHWRSRHSNVQVGDTVLVWDRFPGSKFRLLFEDHLWTVTRRQGSLVVAKRGSEQIARNISRFKKFQPPLMVPDETTTKDPCPVESDEVSEDIVPLPNGDSEPDSDLAISPGES</sequence>
<dbReference type="Proteomes" id="UP001066276">
    <property type="component" value="Chromosome 12"/>
</dbReference>
<gene>
    <name evidence="2" type="ORF">NDU88_001576</name>
</gene>
<evidence type="ECO:0000256" key="1">
    <source>
        <dbReference type="SAM" id="MobiDB-lite"/>
    </source>
</evidence>
<feature type="region of interest" description="Disordered" evidence="1">
    <location>
        <begin position="81"/>
        <end position="127"/>
    </location>
</feature>
<organism evidence="2 3">
    <name type="scientific">Pleurodeles waltl</name>
    <name type="common">Iberian ribbed newt</name>
    <dbReference type="NCBI Taxonomy" id="8319"/>
    <lineage>
        <taxon>Eukaryota</taxon>
        <taxon>Metazoa</taxon>
        <taxon>Chordata</taxon>
        <taxon>Craniata</taxon>
        <taxon>Vertebrata</taxon>
        <taxon>Euteleostomi</taxon>
        <taxon>Amphibia</taxon>
        <taxon>Batrachia</taxon>
        <taxon>Caudata</taxon>
        <taxon>Salamandroidea</taxon>
        <taxon>Salamandridae</taxon>
        <taxon>Pleurodelinae</taxon>
        <taxon>Pleurodeles</taxon>
    </lineage>
</organism>
<comment type="caution">
    <text evidence="2">The sequence shown here is derived from an EMBL/GenBank/DDBJ whole genome shotgun (WGS) entry which is preliminary data.</text>
</comment>
<keyword evidence="3" id="KW-1185">Reference proteome</keyword>
<protein>
    <submittedName>
        <fullName evidence="2">Uncharacterized protein</fullName>
    </submittedName>
</protein>
<accession>A0AAV7KTR3</accession>
<evidence type="ECO:0000313" key="3">
    <source>
        <dbReference type="Proteomes" id="UP001066276"/>
    </source>
</evidence>
<reference evidence="2" key="1">
    <citation type="journal article" date="2022" name="bioRxiv">
        <title>Sequencing and chromosome-scale assembly of the giantPleurodeles waltlgenome.</title>
        <authorList>
            <person name="Brown T."/>
            <person name="Elewa A."/>
            <person name="Iarovenko S."/>
            <person name="Subramanian E."/>
            <person name="Araus A.J."/>
            <person name="Petzold A."/>
            <person name="Susuki M."/>
            <person name="Suzuki K.-i.T."/>
            <person name="Hayashi T."/>
            <person name="Toyoda A."/>
            <person name="Oliveira C."/>
            <person name="Osipova E."/>
            <person name="Leigh N.D."/>
            <person name="Simon A."/>
            <person name="Yun M.H."/>
        </authorList>
    </citation>
    <scope>NUCLEOTIDE SEQUENCE</scope>
    <source>
        <strain evidence="2">20211129_DDA</strain>
        <tissue evidence="2">Liver</tissue>
    </source>
</reference>
<name>A0AAV7KTR3_PLEWA</name>
<dbReference type="AlphaFoldDB" id="A0AAV7KTR3"/>
<dbReference type="EMBL" id="JANPWB010000016">
    <property type="protein sequence ID" value="KAJ1081394.1"/>
    <property type="molecule type" value="Genomic_DNA"/>
</dbReference>
<proteinExistence type="predicted"/>